<accession>A0A2V1AS05</accession>
<protein>
    <recommendedName>
        <fullName evidence="2">Peptide N-acetyl-beta-D-glucosaminyl asparaginase amidase A N-terminal domain-containing protein</fullName>
    </recommendedName>
</protein>
<name>A0A2V1AS05_9ASCO</name>
<keyword evidence="4" id="KW-1185">Reference proteome</keyword>
<evidence type="ECO:0000313" key="3">
    <source>
        <dbReference type="EMBL" id="PVH20514.1"/>
    </source>
</evidence>
<feature type="transmembrane region" description="Helical" evidence="1">
    <location>
        <begin position="45"/>
        <end position="65"/>
    </location>
</feature>
<evidence type="ECO:0000259" key="2">
    <source>
        <dbReference type="Pfam" id="PF12222"/>
    </source>
</evidence>
<dbReference type="VEuPathDB" id="FungiDB:CXQ85_002306"/>
<keyword evidence="1" id="KW-0472">Membrane</keyword>
<evidence type="ECO:0000256" key="1">
    <source>
        <dbReference type="SAM" id="Phobius"/>
    </source>
</evidence>
<dbReference type="OrthoDB" id="1612078at2759"/>
<dbReference type="EMBL" id="PKFO01000003">
    <property type="protein sequence ID" value="PVH20514.1"/>
    <property type="molecule type" value="Genomic_DNA"/>
</dbReference>
<dbReference type="PANTHER" id="PTHR31104">
    <property type="entry name" value="PEPTIDE-N4-(N-ACETYL-BETA-GLUCOSAMINYL)ASPARAGINE AMIDASE A PROTEIN"/>
    <property type="match status" value="1"/>
</dbReference>
<reference evidence="3 4" key="1">
    <citation type="submission" date="2017-12" db="EMBL/GenBank/DDBJ databases">
        <title>Genome Sequence of a Multidrug-Resistant Candida haemulonii Isolate from a Patient with Chronic Leg Ulcers in Israel.</title>
        <authorList>
            <person name="Chow N.A."/>
            <person name="Gade L."/>
            <person name="Batra D."/>
            <person name="Rowe L.A."/>
            <person name="Ben-Ami R."/>
            <person name="Loparev V.N."/>
            <person name="Litvintseva A.P."/>
        </authorList>
    </citation>
    <scope>NUCLEOTIDE SEQUENCE [LARGE SCALE GENOMIC DNA]</scope>
    <source>
        <strain evidence="3 4">B11899</strain>
    </source>
</reference>
<dbReference type="STRING" id="45357.A0A2V1AS05"/>
<comment type="caution">
    <text evidence="3">The sequence shown here is derived from an EMBL/GenBank/DDBJ whole genome shotgun (WGS) entry which is preliminary data.</text>
</comment>
<dbReference type="GeneID" id="37007637"/>
<dbReference type="InterPro" id="IPR021102">
    <property type="entry name" value="PNGase_A"/>
</dbReference>
<proteinExistence type="predicted"/>
<evidence type="ECO:0000313" key="4">
    <source>
        <dbReference type="Proteomes" id="UP000244309"/>
    </source>
</evidence>
<dbReference type="RefSeq" id="XP_025341454.1">
    <property type="nucleotide sequence ID" value="XM_025485989.1"/>
</dbReference>
<keyword evidence="1" id="KW-0812">Transmembrane</keyword>
<dbReference type="AlphaFoldDB" id="A0A2V1AS05"/>
<dbReference type="InterPro" id="IPR056948">
    <property type="entry name" value="PNGaseA_N"/>
</dbReference>
<feature type="domain" description="Peptide N-acetyl-beta-D-glucosaminyl asparaginase amidase A N-terminal" evidence="2">
    <location>
        <begin position="111"/>
        <end position="459"/>
    </location>
</feature>
<gene>
    <name evidence="3" type="ORF">CXQ85_002306</name>
</gene>
<dbReference type="Proteomes" id="UP000244309">
    <property type="component" value="Unassembled WGS sequence"/>
</dbReference>
<dbReference type="Pfam" id="PF12222">
    <property type="entry name" value="PNGaseA"/>
    <property type="match status" value="1"/>
</dbReference>
<sequence>MSKHLARDDSVWNRLIYGSSRIPVEEVQETTFNEKEEQEPKKRSMNYRIFAIYAWVAVTAVFALYETQKLVSPLKFGPGLVTGRRNVGIGSTAGVFSVQEAPKEIIEVSYPFVPSKRYGESLHTELLANKTFSSWGDPSFVEYTPPEIEFNRVVLTLHTNVTGVQYDRLAHLYVGGAEIWRTSTIEPGGSLVFSIFSKDVSKYLALFKEKNGILFQLDNVVNDNINGEPHVELYADFYNDHSTHGAEFGPVEVDASSNDERYQYFDIRKPADKVYPLIEQKDPKTPPIVTLSGEQHLELKLPQVSRNTTRLQLDVFSSGNGDEEFWYTNVLDKFKSIFAPSELLGHGPLRIVNVYFDGEKIASQTQQPFIFTGGISPSLWSPVVAINAFDLPSINVDVSGLLPLLWEDGEHTISFDISNGLDEANDEHSGVGDGWITGVNLLTYENKDVVKGSGEIIHIGNRTRANSIAFGRKIFLSQIVNGILEGELTSELTLTLANGEEVSTIASSFNKGEISNVQSYLNSGANQKVVHTGHNAKSFLLVNKFDEEDRIHSTNVSLSYPLVLSSNEKSSSNGTDLNISIVYSVATTLDIDDKRVMGSAVGQNGTSIFHQRSDGNYGDANLTTNYKIQVSGPTKDFTYKRRVDAEHGKIVFDHEDFEDGTEDWSQINELISQIASINGTANGPLPELPTNW</sequence>
<keyword evidence="1" id="KW-1133">Transmembrane helix</keyword>
<organism evidence="3 4">
    <name type="scientific">Candidozyma haemuli</name>
    <dbReference type="NCBI Taxonomy" id="45357"/>
    <lineage>
        <taxon>Eukaryota</taxon>
        <taxon>Fungi</taxon>
        <taxon>Dikarya</taxon>
        <taxon>Ascomycota</taxon>
        <taxon>Saccharomycotina</taxon>
        <taxon>Pichiomycetes</taxon>
        <taxon>Metschnikowiaceae</taxon>
        <taxon>Candidozyma</taxon>
    </lineage>
</organism>